<comment type="caution">
    <text evidence="14">The sequence shown here is derived from an EMBL/GenBank/DDBJ whole genome shotgun (WGS) entry which is preliminary data.</text>
</comment>
<dbReference type="PROSITE" id="PS51178">
    <property type="entry name" value="PASTA"/>
    <property type="match status" value="4"/>
</dbReference>
<dbReference type="InterPro" id="IPR005543">
    <property type="entry name" value="PASTA_dom"/>
</dbReference>
<sequence>MIKTGTILGDRYEILEKIGTGGMAEVFKGKDHKLNRYVAVKVLKEEFRDNDGFVKKFKEEAQAAAGLAHPNIVNVYDVGDENGIYYIVMELVEGITLKNYIERKGRLTIKEATSIAIQVSAGLEVAHNNHIVHRDIKPQNIIISREGKVKVTDFGIAKATTSQTTTSSAMGSVHYASPEQARGGYVDHRSDIYSLGIVMYEMVTGRVPFDGETAVTVAVKHLQEQMVPPSKYCPEIPYSLEQIIKKCTEKSPDRRYQDIGDLMADLKQSLVDPDGDFVQMVDLDEQAKTVIMTKGTTSKVKESRRVNLSKDEDEDEDDEEEDEDSEDDEDDEELSPTVERAMTIAGVVLAVIIVIIMLLLFSKVLGIGKKSNTDTSDSQQTEQSADEEDDSSSASQGNTVNMPSLLGKTYAEARTVLEELGLKIERGESEKSNQYSAGQIIAQSEESGNSVKVGTTVTVTLAAAGSTASSDGTSSTGSTTSGTTTTTTNSKVTVPSVVGKDENAAKSAITAAGLTVGTVSEASSDTVESGLVISQSPSANSETESGGKVNIVLSSGPNKKKVTDVIGHESSRAQSELAGDGFKVEVKETYSNDMRAGLVVSTSPDRGTYVQPGSTVTITVSKGREQVTIPSVSVGMTYEEAVEALNDAGFKGTVKEATEYSASVGNGFVTRYSPSKTVDPDGTVTIYVSLGTQSTTE</sequence>
<evidence type="ECO:0000256" key="7">
    <source>
        <dbReference type="ARBA" id="ARBA00047899"/>
    </source>
</evidence>
<evidence type="ECO:0000256" key="5">
    <source>
        <dbReference type="ARBA" id="ARBA00022777"/>
    </source>
</evidence>
<evidence type="ECO:0000256" key="4">
    <source>
        <dbReference type="ARBA" id="ARBA00022741"/>
    </source>
</evidence>
<feature type="domain" description="PASTA" evidence="13">
    <location>
        <begin position="488"/>
        <end position="555"/>
    </location>
</feature>
<dbReference type="RefSeq" id="WP_349144043.1">
    <property type="nucleotide sequence ID" value="NZ_JBBMFC010000007.1"/>
</dbReference>
<evidence type="ECO:0000259" key="12">
    <source>
        <dbReference type="PROSITE" id="PS50011"/>
    </source>
</evidence>
<protein>
    <recommendedName>
        <fullName evidence="1">non-specific serine/threonine protein kinase</fullName>
        <ecNumber evidence="1">2.7.11.1</ecNumber>
    </recommendedName>
</protein>
<evidence type="ECO:0000313" key="15">
    <source>
        <dbReference type="Proteomes" id="UP001470288"/>
    </source>
</evidence>
<feature type="compositionally biased region" description="Acidic residues" evidence="10">
    <location>
        <begin position="311"/>
        <end position="334"/>
    </location>
</feature>
<feature type="region of interest" description="Disordered" evidence="10">
    <location>
        <begin position="370"/>
        <end position="405"/>
    </location>
</feature>
<keyword evidence="11" id="KW-0472">Membrane</keyword>
<dbReference type="EC" id="2.7.11.1" evidence="1"/>
<dbReference type="PANTHER" id="PTHR43289">
    <property type="entry name" value="MITOGEN-ACTIVATED PROTEIN KINASE KINASE KINASE 20-RELATED"/>
    <property type="match status" value="1"/>
</dbReference>
<dbReference type="PANTHER" id="PTHR43289:SF34">
    <property type="entry name" value="SERINE_THREONINE-PROTEIN KINASE YBDM-RELATED"/>
    <property type="match status" value="1"/>
</dbReference>
<evidence type="ECO:0000256" key="9">
    <source>
        <dbReference type="PROSITE-ProRule" id="PRU10141"/>
    </source>
</evidence>
<evidence type="ECO:0000256" key="8">
    <source>
        <dbReference type="ARBA" id="ARBA00048679"/>
    </source>
</evidence>
<dbReference type="Gene3D" id="1.10.510.10">
    <property type="entry name" value="Transferase(Phosphotransferase) domain 1"/>
    <property type="match status" value="1"/>
</dbReference>
<dbReference type="Gene3D" id="3.30.10.20">
    <property type="match status" value="4"/>
</dbReference>
<keyword evidence="11" id="KW-0812">Transmembrane</keyword>
<name>A0ABV1HZ87_9FIRM</name>
<dbReference type="InterPro" id="IPR008271">
    <property type="entry name" value="Ser/Thr_kinase_AS"/>
</dbReference>
<feature type="domain" description="PASTA" evidence="13">
    <location>
        <begin position="396"/>
        <end position="463"/>
    </location>
</feature>
<evidence type="ECO:0000313" key="14">
    <source>
        <dbReference type="EMBL" id="MEQ2578247.1"/>
    </source>
</evidence>
<feature type="compositionally biased region" description="Basic and acidic residues" evidence="10">
    <location>
        <begin position="301"/>
        <end position="310"/>
    </location>
</feature>
<evidence type="ECO:0000256" key="1">
    <source>
        <dbReference type="ARBA" id="ARBA00012513"/>
    </source>
</evidence>
<dbReference type="InterPro" id="IPR017441">
    <property type="entry name" value="Protein_kinase_ATP_BS"/>
</dbReference>
<feature type="compositionally biased region" description="Low complexity" evidence="10">
    <location>
        <begin position="373"/>
        <end position="383"/>
    </location>
</feature>
<feature type="domain" description="PASTA" evidence="13">
    <location>
        <begin position="556"/>
        <end position="622"/>
    </location>
</feature>
<gene>
    <name evidence="14" type="primary">pknB</name>
    <name evidence="14" type="ORF">WMO62_05220</name>
</gene>
<dbReference type="SUPFAM" id="SSF56112">
    <property type="entry name" value="Protein kinase-like (PK-like)"/>
    <property type="match status" value="1"/>
</dbReference>
<dbReference type="NCBIfam" id="NF033483">
    <property type="entry name" value="PknB_PASTA_kin"/>
    <property type="match status" value="1"/>
</dbReference>
<comment type="catalytic activity">
    <reaction evidence="8">
        <text>L-seryl-[protein] + ATP = O-phospho-L-seryl-[protein] + ADP + H(+)</text>
        <dbReference type="Rhea" id="RHEA:17989"/>
        <dbReference type="Rhea" id="RHEA-COMP:9863"/>
        <dbReference type="Rhea" id="RHEA-COMP:11604"/>
        <dbReference type="ChEBI" id="CHEBI:15378"/>
        <dbReference type="ChEBI" id="CHEBI:29999"/>
        <dbReference type="ChEBI" id="CHEBI:30616"/>
        <dbReference type="ChEBI" id="CHEBI:83421"/>
        <dbReference type="ChEBI" id="CHEBI:456216"/>
        <dbReference type="EC" id="2.7.11.1"/>
    </reaction>
</comment>
<keyword evidence="2" id="KW-0723">Serine/threonine-protein kinase</keyword>
<dbReference type="PROSITE" id="PS50011">
    <property type="entry name" value="PROTEIN_KINASE_DOM"/>
    <property type="match status" value="1"/>
</dbReference>
<accession>A0ABV1HZ87</accession>
<keyword evidence="6 9" id="KW-0067">ATP-binding</keyword>
<comment type="catalytic activity">
    <reaction evidence="7">
        <text>L-threonyl-[protein] + ATP = O-phospho-L-threonyl-[protein] + ADP + H(+)</text>
        <dbReference type="Rhea" id="RHEA:46608"/>
        <dbReference type="Rhea" id="RHEA-COMP:11060"/>
        <dbReference type="Rhea" id="RHEA-COMP:11605"/>
        <dbReference type="ChEBI" id="CHEBI:15378"/>
        <dbReference type="ChEBI" id="CHEBI:30013"/>
        <dbReference type="ChEBI" id="CHEBI:30616"/>
        <dbReference type="ChEBI" id="CHEBI:61977"/>
        <dbReference type="ChEBI" id="CHEBI:456216"/>
        <dbReference type="EC" id="2.7.11.1"/>
    </reaction>
</comment>
<keyword evidence="3" id="KW-0808">Transferase</keyword>
<dbReference type="EMBL" id="JBBMFC010000007">
    <property type="protein sequence ID" value="MEQ2578247.1"/>
    <property type="molecule type" value="Genomic_DNA"/>
</dbReference>
<feature type="binding site" evidence="9">
    <location>
        <position position="41"/>
    </location>
    <ligand>
        <name>ATP</name>
        <dbReference type="ChEBI" id="CHEBI:30616"/>
    </ligand>
</feature>
<dbReference type="Proteomes" id="UP001470288">
    <property type="component" value="Unassembled WGS sequence"/>
</dbReference>
<dbReference type="InterPro" id="IPR000719">
    <property type="entry name" value="Prot_kinase_dom"/>
</dbReference>
<dbReference type="Pfam" id="PF00069">
    <property type="entry name" value="Pkinase"/>
    <property type="match status" value="1"/>
</dbReference>
<evidence type="ECO:0000256" key="10">
    <source>
        <dbReference type="SAM" id="MobiDB-lite"/>
    </source>
</evidence>
<dbReference type="SMART" id="SM00220">
    <property type="entry name" value="S_TKc"/>
    <property type="match status" value="1"/>
</dbReference>
<organism evidence="14 15">
    <name type="scientific">Hominiventricola aquisgranensis</name>
    <dbReference type="NCBI Taxonomy" id="3133164"/>
    <lineage>
        <taxon>Bacteria</taxon>
        <taxon>Bacillati</taxon>
        <taxon>Bacillota</taxon>
        <taxon>Clostridia</taxon>
        <taxon>Lachnospirales</taxon>
        <taxon>Lachnospiraceae</taxon>
        <taxon>Hominiventricola</taxon>
    </lineage>
</organism>
<evidence type="ECO:0000256" key="6">
    <source>
        <dbReference type="ARBA" id="ARBA00022840"/>
    </source>
</evidence>
<dbReference type="GO" id="GO:0016301">
    <property type="term" value="F:kinase activity"/>
    <property type="evidence" value="ECO:0007669"/>
    <property type="project" value="UniProtKB-KW"/>
</dbReference>
<keyword evidence="4 9" id="KW-0547">Nucleotide-binding</keyword>
<reference evidence="14 15" key="1">
    <citation type="submission" date="2024-03" db="EMBL/GenBank/DDBJ databases">
        <title>Human intestinal bacterial collection.</title>
        <authorList>
            <person name="Pauvert C."/>
            <person name="Hitch T.C.A."/>
            <person name="Clavel T."/>
        </authorList>
    </citation>
    <scope>NUCLEOTIDE SEQUENCE [LARGE SCALE GENOMIC DNA]</scope>
    <source>
        <strain evidence="14 15">CLA-AA-H78B</strain>
    </source>
</reference>
<dbReference type="InterPro" id="IPR011009">
    <property type="entry name" value="Kinase-like_dom_sf"/>
</dbReference>
<keyword evidence="5 14" id="KW-0418">Kinase</keyword>
<keyword evidence="15" id="KW-1185">Reference proteome</keyword>
<evidence type="ECO:0000256" key="2">
    <source>
        <dbReference type="ARBA" id="ARBA00022527"/>
    </source>
</evidence>
<evidence type="ECO:0000256" key="11">
    <source>
        <dbReference type="SAM" id="Phobius"/>
    </source>
</evidence>
<dbReference type="Gene3D" id="3.30.200.20">
    <property type="entry name" value="Phosphorylase Kinase, domain 1"/>
    <property type="match status" value="1"/>
</dbReference>
<feature type="region of interest" description="Disordered" evidence="10">
    <location>
        <begin position="301"/>
        <end position="335"/>
    </location>
</feature>
<dbReference type="Pfam" id="PF03793">
    <property type="entry name" value="PASTA"/>
    <property type="match status" value="4"/>
</dbReference>
<dbReference type="CDD" id="cd06577">
    <property type="entry name" value="PASTA_pknB"/>
    <property type="match status" value="4"/>
</dbReference>
<keyword evidence="11" id="KW-1133">Transmembrane helix</keyword>
<feature type="transmembrane region" description="Helical" evidence="11">
    <location>
        <begin position="341"/>
        <end position="361"/>
    </location>
</feature>
<proteinExistence type="predicted"/>
<dbReference type="SMART" id="SM00740">
    <property type="entry name" value="PASTA"/>
    <property type="match status" value="4"/>
</dbReference>
<evidence type="ECO:0000256" key="3">
    <source>
        <dbReference type="ARBA" id="ARBA00022679"/>
    </source>
</evidence>
<dbReference type="PROSITE" id="PS00108">
    <property type="entry name" value="PROTEIN_KINASE_ST"/>
    <property type="match status" value="1"/>
</dbReference>
<feature type="domain" description="PASTA" evidence="13">
    <location>
        <begin position="623"/>
        <end position="690"/>
    </location>
</feature>
<feature type="domain" description="Protein kinase" evidence="12">
    <location>
        <begin position="12"/>
        <end position="271"/>
    </location>
</feature>
<evidence type="ECO:0000259" key="13">
    <source>
        <dbReference type="PROSITE" id="PS51178"/>
    </source>
</evidence>
<feature type="region of interest" description="Disordered" evidence="10">
    <location>
        <begin position="465"/>
        <end position="494"/>
    </location>
</feature>
<dbReference type="PROSITE" id="PS00107">
    <property type="entry name" value="PROTEIN_KINASE_ATP"/>
    <property type="match status" value="1"/>
</dbReference>
<dbReference type="CDD" id="cd14014">
    <property type="entry name" value="STKc_PknB_like"/>
    <property type="match status" value="1"/>
</dbReference>